<sequence>MAIENAALAQDSKILITGVNGLVGSHVADQVLLHGYKVRGAVRNATKNNWLVDFFTLRYGKGKFELVEIPDLTKDGAFSEAVKGVAGVIHVASPVDMNPNPDIVIPTVVNSTLNALRAAANESSVKRFVLTSSGSAVVFPKPNNKVDITPETWNEESVQIVQNFPEDLSDIQKGFIVYMASKVKGEQALWNWVKENPSSRLVVNSVLPGGAFGQVLSPEHQGFPSTTGLIAALFTNNTEYIDFFIRDYAPEYFVDIQDVGRLHVAALVHPSTTGERIFAYNTPFNWNNILAALRKLFPNKTFRDDEPGLWDDLSTVEPAKRAEKLLQEMGRPGFTGLEESLRRNVESLVEPKT</sequence>
<dbReference type="Gene3D" id="3.40.50.720">
    <property type="entry name" value="NAD(P)-binding Rossmann-like Domain"/>
    <property type="match status" value="1"/>
</dbReference>
<dbReference type="VEuPathDB" id="FungiDB:A1O9_00018"/>
<dbReference type="PANTHER" id="PTHR10366:SF562">
    <property type="entry name" value="ALDEHYDE REDUCTASE II (AFU_ORTHOLOGUE AFUA_1G11360)"/>
    <property type="match status" value="1"/>
</dbReference>
<comment type="caution">
    <text evidence="4">The sequence shown here is derived from an EMBL/GenBank/DDBJ whole genome shotgun (WGS) entry which is preliminary data.</text>
</comment>
<dbReference type="Pfam" id="PF01370">
    <property type="entry name" value="Epimerase"/>
    <property type="match status" value="1"/>
</dbReference>
<dbReference type="RefSeq" id="XP_013264636.1">
    <property type="nucleotide sequence ID" value="XM_013409182.1"/>
</dbReference>
<accession>A0A072PQ88</accession>
<dbReference type="PANTHER" id="PTHR10366">
    <property type="entry name" value="NAD DEPENDENT EPIMERASE/DEHYDRATASE"/>
    <property type="match status" value="1"/>
</dbReference>
<dbReference type="AlphaFoldDB" id="A0A072PQ88"/>
<reference evidence="4 5" key="1">
    <citation type="submission" date="2013-03" db="EMBL/GenBank/DDBJ databases">
        <title>The Genome Sequence of Exophiala aquamarina CBS 119918.</title>
        <authorList>
            <consortium name="The Broad Institute Genomics Platform"/>
            <person name="Cuomo C."/>
            <person name="de Hoog S."/>
            <person name="Gorbushina A."/>
            <person name="Walker B."/>
            <person name="Young S.K."/>
            <person name="Zeng Q."/>
            <person name="Gargeya S."/>
            <person name="Fitzgerald M."/>
            <person name="Haas B."/>
            <person name="Abouelleil A."/>
            <person name="Allen A.W."/>
            <person name="Alvarado L."/>
            <person name="Arachchi H.M."/>
            <person name="Berlin A.M."/>
            <person name="Chapman S.B."/>
            <person name="Gainer-Dewar J."/>
            <person name="Goldberg J."/>
            <person name="Griggs A."/>
            <person name="Gujja S."/>
            <person name="Hansen M."/>
            <person name="Howarth C."/>
            <person name="Imamovic A."/>
            <person name="Ireland A."/>
            <person name="Larimer J."/>
            <person name="McCowan C."/>
            <person name="Murphy C."/>
            <person name="Pearson M."/>
            <person name="Poon T.W."/>
            <person name="Priest M."/>
            <person name="Roberts A."/>
            <person name="Saif S."/>
            <person name="Shea T."/>
            <person name="Sisk P."/>
            <person name="Sykes S."/>
            <person name="Wortman J."/>
            <person name="Nusbaum C."/>
            <person name="Birren B."/>
        </authorList>
    </citation>
    <scope>NUCLEOTIDE SEQUENCE [LARGE SCALE GENOMIC DNA]</scope>
    <source>
        <strain evidence="4 5">CBS 119918</strain>
    </source>
</reference>
<evidence type="ECO:0000256" key="1">
    <source>
        <dbReference type="ARBA" id="ARBA00023002"/>
    </source>
</evidence>
<keyword evidence="1" id="KW-0560">Oxidoreductase</keyword>
<evidence type="ECO:0000256" key="2">
    <source>
        <dbReference type="ARBA" id="ARBA00023445"/>
    </source>
</evidence>
<name>A0A072PQ88_9EURO</name>
<organism evidence="4 5">
    <name type="scientific">Exophiala aquamarina CBS 119918</name>
    <dbReference type="NCBI Taxonomy" id="1182545"/>
    <lineage>
        <taxon>Eukaryota</taxon>
        <taxon>Fungi</taxon>
        <taxon>Dikarya</taxon>
        <taxon>Ascomycota</taxon>
        <taxon>Pezizomycotina</taxon>
        <taxon>Eurotiomycetes</taxon>
        <taxon>Chaetothyriomycetidae</taxon>
        <taxon>Chaetothyriales</taxon>
        <taxon>Herpotrichiellaceae</taxon>
        <taxon>Exophiala</taxon>
    </lineage>
</organism>
<dbReference type="EMBL" id="AMGV01000001">
    <property type="protein sequence ID" value="KEF62046.1"/>
    <property type="molecule type" value="Genomic_DNA"/>
</dbReference>
<dbReference type="GeneID" id="25274970"/>
<proteinExistence type="inferred from homology"/>
<dbReference type="OrthoDB" id="2735536at2759"/>
<dbReference type="InterPro" id="IPR036291">
    <property type="entry name" value="NAD(P)-bd_dom_sf"/>
</dbReference>
<gene>
    <name evidence="4" type="ORF">A1O9_00018</name>
</gene>
<feature type="domain" description="NAD-dependent epimerase/dehydratase" evidence="3">
    <location>
        <begin position="14"/>
        <end position="273"/>
    </location>
</feature>
<evidence type="ECO:0000313" key="5">
    <source>
        <dbReference type="Proteomes" id="UP000027920"/>
    </source>
</evidence>
<dbReference type="FunFam" id="3.40.50.720:FF:000426">
    <property type="entry name" value="Aldehyde reductase 2"/>
    <property type="match status" value="1"/>
</dbReference>
<evidence type="ECO:0000313" key="4">
    <source>
        <dbReference type="EMBL" id="KEF62046.1"/>
    </source>
</evidence>
<dbReference type="InterPro" id="IPR001509">
    <property type="entry name" value="Epimerase_deHydtase"/>
</dbReference>
<dbReference type="STRING" id="1182545.A0A072PQ88"/>
<dbReference type="HOGENOM" id="CLU_007383_9_2_1"/>
<dbReference type="GO" id="GO:0016616">
    <property type="term" value="F:oxidoreductase activity, acting on the CH-OH group of donors, NAD or NADP as acceptor"/>
    <property type="evidence" value="ECO:0007669"/>
    <property type="project" value="TreeGrafter"/>
</dbReference>
<dbReference type="InterPro" id="IPR050425">
    <property type="entry name" value="NAD(P)_dehydrat-like"/>
</dbReference>
<evidence type="ECO:0000259" key="3">
    <source>
        <dbReference type="Pfam" id="PF01370"/>
    </source>
</evidence>
<dbReference type="Proteomes" id="UP000027920">
    <property type="component" value="Unassembled WGS sequence"/>
</dbReference>
<comment type="similarity">
    <text evidence="2">Belongs to the NAD(P)-dependent epimerase/dehydratase family. Dihydroflavonol-4-reductase subfamily.</text>
</comment>
<keyword evidence="5" id="KW-1185">Reference proteome</keyword>
<protein>
    <recommendedName>
        <fullName evidence="3">NAD-dependent epimerase/dehydratase domain-containing protein</fullName>
    </recommendedName>
</protein>
<dbReference type="SUPFAM" id="SSF51735">
    <property type="entry name" value="NAD(P)-binding Rossmann-fold domains"/>
    <property type="match status" value="1"/>
</dbReference>